<gene>
    <name evidence="3" type="primary">Aste57867_18061</name>
    <name evidence="2" type="ORF">As57867_017999</name>
    <name evidence="3" type="ORF">ASTE57867_18061</name>
</gene>
<dbReference type="InterPro" id="IPR011990">
    <property type="entry name" value="TPR-like_helical_dom_sf"/>
</dbReference>
<dbReference type="Proteomes" id="UP000332933">
    <property type="component" value="Unassembled WGS sequence"/>
</dbReference>
<proteinExistence type="predicted"/>
<evidence type="ECO:0000313" key="2">
    <source>
        <dbReference type="EMBL" id="KAF0690545.1"/>
    </source>
</evidence>
<evidence type="ECO:0000256" key="1">
    <source>
        <dbReference type="SAM" id="Phobius"/>
    </source>
</evidence>
<reference evidence="2" key="2">
    <citation type="submission" date="2019-06" db="EMBL/GenBank/DDBJ databases">
        <title>Genomics analysis of Aphanomyces spp. identifies a new class of oomycete effector associated with host adaptation.</title>
        <authorList>
            <person name="Gaulin E."/>
        </authorList>
    </citation>
    <scope>NUCLEOTIDE SEQUENCE</scope>
    <source>
        <strain evidence="2">CBS 578.67</strain>
    </source>
</reference>
<keyword evidence="1" id="KW-0472">Membrane</keyword>
<name>A0A485LCS3_9STRA</name>
<dbReference type="Pfam" id="PF13374">
    <property type="entry name" value="TPR_10"/>
    <property type="match status" value="1"/>
</dbReference>
<keyword evidence="1" id="KW-1133">Transmembrane helix</keyword>
<protein>
    <submittedName>
        <fullName evidence="3">Aste57867_18061 protein</fullName>
    </submittedName>
</protein>
<dbReference type="InterPro" id="IPR053137">
    <property type="entry name" value="NLR-like"/>
</dbReference>
<dbReference type="OrthoDB" id="626167at2759"/>
<dbReference type="SUPFAM" id="SSF48452">
    <property type="entry name" value="TPR-like"/>
    <property type="match status" value="2"/>
</dbReference>
<feature type="transmembrane region" description="Helical" evidence="1">
    <location>
        <begin position="706"/>
        <end position="724"/>
    </location>
</feature>
<dbReference type="AlphaFoldDB" id="A0A485LCS3"/>
<evidence type="ECO:0000313" key="3">
    <source>
        <dbReference type="EMBL" id="VFT94800.1"/>
    </source>
</evidence>
<reference evidence="3 4" key="1">
    <citation type="submission" date="2019-03" db="EMBL/GenBank/DDBJ databases">
        <authorList>
            <person name="Gaulin E."/>
            <person name="Dumas B."/>
        </authorList>
    </citation>
    <scope>NUCLEOTIDE SEQUENCE [LARGE SCALE GENOMIC DNA]</scope>
    <source>
        <strain evidence="3">CBS 568.67</strain>
    </source>
</reference>
<dbReference type="Gene3D" id="1.25.40.10">
    <property type="entry name" value="Tetratricopeptide repeat domain"/>
    <property type="match status" value="2"/>
</dbReference>
<keyword evidence="4" id="KW-1185">Reference proteome</keyword>
<accession>A0A485LCS3</accession>
<sequence>MSEVSQPTQPSAPVLGLTIGFFKHFVDLHGGRDAFQGLSTTDVCLRFVKPYTKASVMSLVDHVKRYNPKQNEFVKEAKWFVSHAWEYKYLDVVDALSDFFDDQGLESNDIAVWFCMFNNNQHLVNDAVIPFQFWVDSFETSLTAIGNVVMVLSPWNNPATLTRTWCVFEIYVVKKTNARFQVAMGKTQKEEFLQSTRYKPDCFDKMLGMIKSENSTTAVPTDRDNILALMQADKITWADLDRMTFDVLQEWMFRTLQTLIDGSVSAEKAKWYYVKACCFSNNGFVEEARVCLKDALYIYRQELNDEHVDTWKTLALEASLSPCQSIDVWEPIFQEALRHQIELLGTDHNDTLLTMIELGGSYMGLGMTAKALPLLQETFAKCEQLVGEFDELTLVSMNFIGECFYRDNNLHKAEQILDDCHDRWHRCGSQDSPYAQLVSNLLAGIYAKQGKMVLAKNMFQEIYQSRRRTLGPNHDFTWASLKEVGLLSFVMGQMDEAKGILVECLDASIRLNHSRCVHLDCLQTLGLLSTWTGDPDQAFDYLMEAVKGFRELLSPTNKTTQTALLFLSYYFNETMHQQSLFRLAAFEDELKQANEYRDTWVGVCCKICLEPIQGFLYTCVQCPIYVLKFCHRCVALTKHTTFCDHVGRLKSSKPPARHLQERRLELLAQGANWTEYDTCFQDYQEFCTVHEVPQDERVKRVSTSRFIHFIQLMGVCSVIGIAFIHRYRFVQR</sequence>
<evidence type="ECO:0000313" key="4">
    <source>
        <dbReference type="Proteomes" id="UP000332933"/>
    </source>
</evidence>
<keyword evidence="1" id="KW-0812">Transmembrane</keyword>
<dbReference type="PANTHER" id="PTHR46082">
    <property type="entry name" value="ATP/GTP-BINDING PROTEIN-RELATED"/>
    <property type="match status" value="1"/>
</dbReference>
<dbReference type="PANTHER" id="PTHR46082:SF6">
    <property type="entry name" value="AAA+ ATPASE DOMAIN-CONTAINING PROTEIN-RELATED"/>
    <property type="match status" value="1"/>
</dbReference>
<organism evidence="3 4">
    <name type="scientific">Aphanomyces stellatus</name>
    <dbReference type="NCBI Taxonomy" id="120398"/>
    <lineage>
        <taxon>Eukaryota</taxon>
        <taxon>Sar</taxon>
        <taxon>Stramenopiles</taxon>
        <taxon>Oomycota</taxon>
        <taxon>Saprolegniomycetes</taxon>
        <taxon>Saprolegniales</taxon>
        <taxon>Verrucalvaceae</taxon>
        <taxon>Aphanomyces</taxon>
    </lineage>
</organism>
<dbReference type="Pfam" id="PF13424">
    <property type="entry name" value="TPR_12"/>
    <property type="match status" value="1"/>
</dbReference>
<dbReference type="EMBL" id="VJMH01006373">
    <property type="protein sequence ID" value="KAF0690545.1"/>
    <property type="molecule type" value="Genomic_DNA"/>
</dbReference>
<dbReference type="EMBL" id="CAADRA010006394">
    <property type="protein sequence ID" value="VFT94800.1"/>
    <property type="molecule type" value="Genomic_DNA"/>
</dbReference>